<dbReference type="STRING" id="1921010.MMIC_P0809"/>
<evidence type="ECO:0000313" key="15">
    <source>
        <dbReference type="Proteomes" id="UP000231632"/>
    </source>
</evidence>
<dbReference type="Proteomes" id="UP000231632">
    <property type="component" value="Unassembled WGS sequence"/>
</dbReference>
<dbReference type="Pfam" id="PF00578">
    <property type="entry name" value="AhpC-TSA"/>
    <property type="match status" value="1"/>
</dbReference>
<name>A0A1L8CLS2_9PROT</name>
<keyword evidence="15" id="KW-1185">Reference proteome</keyword>
<keyword evidence="5 14" id="KW-0560">Oxidoreductase</keyword>
<reference evidence="14 15" key="1">
    <citation type="journal article" date="2017" name="Arch. Microbiol.">
        <title>Mariprofundus micogutta sp. nov., a novel iron-oxidizing zetaproteobacterium isolated from a deep-sea hydrothermal field at the Bayonnaise knoll of the Izu-Ogasawara arc, and a description of Mariprofundales ord. nov. and Zetaproteobacteria classis nov.</title>
        <authorList>
            <person name="Makita H."/>
            <person name="Tanaka E."/>
            <person name="Mitsunobu S."/>
            <person name="Miyazaki M."/>
            <person name="Nunoura T."/>
            <person name="Uematsu K."/>
            <person name="Takaki Y."/>
            <person name="Nishi S."/>
            <person name="Shimamura S."/>
            <person name="Takai K."/>
        </authorList>
    </citation>
    <scope>NUCLEOTIDE SEQUENCE [LARGE SCALE GENOMIC DNA]</scope>
    <source>
        <strain evidence="14 15">ET2</strain>
    </source>
</reference>
<evidence type="ECO:0000256" key="1">
    <source>
        <dbReference type="ARBA" id="ARBA00003330"/>
    </source>
</evidence>
<dbReference type="GO" id="GO:0034599">
    <property type="term" value="P:cellular response to oxidative stress"/>
    <property type="evidence" value="ECO:0007669"/>
    <property type="project" value="TreeGrafter"/>
</dbReference>
<keyword evidence="3 14" id="KW-0575">Peroxidase</keyword>
<dbReference type="GO" id="GO:0045454">
    <property type="term" value="P:cell redox homeostasis"/>
    <property type="evidence" value="ECO:0007669"/>
    <property type="project" value="TreeGrafter"/>
</dbReference>
<comment type="caution">
    <text evidence="14">The sequence shown here is derived from an EMBL/GenBank/DDBJ whole genome shotgun (WGS) entry which is preliminary data.</text>
</comment>
<dbReference type="PANTHER" id="PTHR42801:SF4">
    <property type="entry name" value="AHPC_TSA FAMILY PROTEIN"/>
    <property type="match status" value="1"/>
</dbReference>
<dbReference type="PANTHER" id="PTHR42801">
    <property type="entry name" value="THIOREDOXIN-DEPENDENT PEROXIDE REDUCTASE"/>
    <property type="match status" value="1"/>
</dbReference>
<sequence length="195" mass="22153">MVRRVAENFEQQKKVHSAIIKIVAGMSLVMILPAVLIIGVIVSNGKPLEVGKKAPEFGLLDQNNNYVKNSDYKGDWCLIYFYNGNRPDGLMQARRIKAHYDELHKLHLRLVGISYESVPEHHDFAEQLHLTHDLLSDPEGNVISEYSAHTSMNQMAKNIGYLLDQQGIIKKVYLELEPESQLLAVEKDMRELASL</sequence>
<dbReference type="Gene3D" id="3.40.30.10">
    <property type="entry name" value="Glutaredoxin"/>
    <property type="match status" value="1"/>
</dbReference>
<keyword evidence="12" id="KW-0812">Transmembrane</keyword>
<evidence type="ECO:0000256" key="8">
    <source>
        <dbReference type="ARBA" id="ARBA00032824"/>
    </source>
</evidence>
<evidence type="ECO:0000256" key="10">
    <source>
        <dbReference type="ARBA" id="ARBA00042639"/>
    </source>
</evidence>
<evidence type="ECO:0000256" key="2">
    <source>
        <dbReference type="ARBA" id="ARBA00013017"/>
    </source>
</evidence>
<dbReference type="InterPro" id="IPR013766">
    <property type="entry name" value="Thioredoxin_domain"/>
</dbReference>
<evidence type="ECO:0000256" key="11">
    <source>
        <dbReference type="ARBA" id="ARBA00049091"/>
    </source>
</evidence>
<dbReference type="InterPro" id="IPR000866">
    <property type="entry name" value="AhpC/TSA"/>
</dbReference>
<dbReference type="EMBL" id="BDFD01000005">
    <property type="protein sequence ID" value="GAV19851.1"/>
    <property type="molecule type" value="Genomic_DNA"/>
</dbReference>
<evidence type="ECO:0000259" key="13">
    <source>
        <dbReference type="PROSITE" id="PS51352"/>
    </source>
</evidence>
<comment type="catalytic activity">
    <reaction evidence="11">
        <text>a hydroperoxide + [thioredoxin]-dithiol = an alcohol + [thioredoxin]-disulfide + H2O</text>
        <dbReference type="Rhea" id="RHEA:62620"/>
        <dbReference type="Rhea" id="RHEA-COMP:10698"/>
        <dbReference type="Rhea" id="RHEA-COMP:10700"/>
        <dbReference type="ChEBI" id="CHEBI:15377"/>
        <dbReference type="ChEBI" id="CHEBI:29950"/>
        <dbReference type="ChEBI" id="CHEBI:30879"/>
        <dbReference type="ChEBI" id="CHEBI:35924"/>
        <dbReference type="ChEBI" id="CHEBI:50058"/>
        <dbReference type="EC" id="1.11.1.24"/>
    </reaction>
</comment>
<dbReference type="AlphaFoldDB" id="A0A1L8CLS2"/>
<comment type="similarity">
    <text evidence="9">Belongs to the peroxiredoxin family. BCP/PrxQ subfamily.</text>
</comment>
<evidence type="ECO:0000256" key="4">
    <source>
        <dbReference type="ARBA" id="ARBA00022862"/>
    </source>
</evidence>
<proteinExistence type="inferred from homology"/>
<feature type="domain" description="Thioredoxin" evidence="13">
    <location>
        <begin position="48"/>
        <end position="191"/>
    </location>
</feature>
<dbReference type="GO" id="GO:0005737">
    <property type="term" value="C:cytoplasm"/>
    <property type="evidence" value="ECO:0007669"/>
    <property type="project" value="TreeGrafter"/>
</dbReference>
<evidence type="ECO:0000256" key="3">
    <source>
        <dbReference type="ARBA" id="ARBA00022559"/>
    </source>
</evidence>
<keyword evidence="12" id="KW-1133">Transmembrane helix</keyword>
<organism evidence="14 15">
    <name type="scientific">Mariprofundus micogutta</name>
    <dbReference type="NCBI Taxonomy" id="1921010"/>
    <lineage>
        <taxon>Bacteria</taxon>
        <taxon>Pseudomonadati</taxon>
        <taxon>Pseudomonadota</taxon>
        <taxon>Candidatius Mariprofundia</taxon>
        <taxon>Mariprofundales</taxon>
        <taxon>Mariprofundaceae</taxon>
        <taxon>Mariprofundus</taxon>
    </lineage>
</organism>
<dbReference type="EC" id="1.11.1.24" evidence="2"/>
<evidence type="ECO:0000256" key="6">
    <source>
        <dbReference type="ARBA" id="ARBA00023157"/>
    </source>
</evidence>
<protein>
    <recommendedName>
        <fullName evidence="2">thioredoxin-dependent peroxiredoxin</fullName>
        <ecNumber evidence="2">1.11.1.24</ecNumber>
    </recommendedName>
    <alternativeName>
        <fullName evidence="8">Thioredoxin peroxidase</fullName>
    </alternativeName>
    <alternativeName>
        <fullName evidence="10">Thioredoxin-dependent peroxiredoxin Bcp</fullName>
    </alternativeName>
</protein>
<keyword evidence="6" id="KW-1015">Disulfide bond</keyword>
<keyword evidence="4" id="KW-0049">Antioxidant</keyword>
<evidence type="ECO:0000256" key="9">
    <source>
        <dbReference type="ARBA" id="ARBA00038489"/>
    </source>
</evidence>
<evidence type="ECO:0000256" key="5">
    <source>
        <dbReference type="ARBA" id="ARBA00023002"/>
    </source>
</evidence>
<dbReference type="InterPro" id="IPR036249">
    <property type="entry name" value="Thioredoxin-like_sf"/>
</dbReference>
<dbReference type="SUPFAM" id="SSF52833">
    <property type="entry name" value="Thioredoxin-like"/>
    <property type="match status" value="1"/>
</dbReference>
<evidence type="ECO:0000313" key="14">
    <source>
        <dbReference type="EMBL" id="GAV19851.1"/>
    </source>
</evidence>
<keyword evidence="7" id="KW-0676">Redox-active center</keyword>
<dbReference type="InterPro" id="IPR050924">
    <property type="entry name" value="Peroxiredoxin_BCP/PrxQ"/>
</dbReference>
<dbReference type="GO" id="GO:0008379">
    <property type="term" value="F:thioredoxin peroxidase activity"/>
    <property type="evidence" value="ECO:0007669"/>
    <property type="project" value="TreeGrafter"/>
</dbReference>
<evidence type="ECO:0000256" key="12">
    <source>
        <dbReference type="SAM" id="Phobius"/>
    </source>
</evidence>
<comment type="function">
    <text evidence="1">Thiol-specific peroxidase that catalyzes the reduction of hydrogen peroxide and organic hydroperoxides to water and alcohols, respectively. Plays a role in cell protection against oxidative stress by detoxifying peroxides and as sensor of hydrogen peroxide-mediated signaling events.</text>
</comment>
<feature type="transmembrane region" description="Helical" evidence="12">
    <location>
        <begin position="20"/>
        <end position="42"/>
    </location>
</feature>
<keyword evidence="12" id="KW-0472">Membrane</keyword>
<gene>
    <name evidence="14" type="ORF">MMIC_P0809</name>
</gene>
<evidence type="ECO:0000256" key="7">
    <source>
        <dbReference type="ARBA" id="ARBA00023284"/>
    </source>
</evidence>
<dbReference type="OrthoDB" id="9812811at2"/>
<dbReference type="RefSeq" id="WP_072659182.1">
    <property type="nucleotide sequence ID" value="NZ_BDFD01000005.1"/>
</dbReference>
<accession>A0A1L8CLS2</accession>
<dbReference type="PROSITE" id="PS51352">
    <property type="entry name" value="THIOREDOXIN_2"/>
    <property type="match status" value="1"/>
</dbReference>